<gene>
    <name evidence="2" type="ORF">DFR52_103451</name>
</gene>
<keyword evidence="1" id="KW-0812">Transmembrane</keyword>
<name>A0A317PKC6_9HYPH</name>
<sequence length="154" mass="16787">MTALGIWCGGLIALPMMLSRHVPLVTGNDYRIIRHSTHLAYTAVVTPAAVIAVIAGTWLIFLRQAFVPWLFAKLAVVGLLLLIHVWIGSSIVRIAEEPGNHTPPNPYLPVTGVLACATAILVLVLAKPDFGWIVMPEWLRVPRGGQLPFEVPSR</sequence>
<keyword evidence="3" id="KW-1185">Reference proteome</keyword>
<dbReference type="EMBL" id="QGTR01000003">
    <property type="protein sequence ID" value="PWW00248.1"/>
    <property type="molecule type" value="Genomic_DNA"/>
</dbReference>
<dbReference type="Proteomes" id="UP000246352">
    <property type="component" value="Unassembled WGS sequence"/>
</dbReference>
<feature type="transmembrane region" description="Helical" evidence="1">
    <location>
        <begin position="39"/>
        <end position="62"/>
    </location>
</feature>
<evidence type="ECO:0000313" key="3">
    <source>
        <dbReference type="Proteomes" id="UP000246352"/>
    </source>
</evidence>
<organism evidence="2 3">
    <name type="scientific">Hoeflea marina</name>
    <dbReference type="NCBI Taxonomy" id="274592"/>
    <lineage>
        <taxon>Bacteria</taxon>
        <taxon>Pseudomonadati</taxon>
        <taxon>Pseudomonadota</taxon>
        <taxon>Alphaproteobacteria</taxon>
        <taxon>Hyphomicrobiales</taxon>
        <taxon>Rhizobiaceae</taxon>
        <taxon>Hoeflea</taxon>
    </lineage>
</organism>
<feature type="transmembrane region" description="Helical" evidence="1">
    <location>
        <begin position="74"/>
        <end position="95"/>
    </location>
</feature>
<evidence type="ECO:0000313" key="2">
    <source>
        <dbReference type="EMBL" id="PWW00248.1"/>
    </source>
</evidence>
<evidence type="ECO:0000256" key="1">
    <source>
        <dbReference type="SAM" id="Phobius"/>
    </source>
</evidence>
<keyword evidence="1" id="KW-1133">Transmembrane helix</keyword>
<dbReference type="AlphaFoldDB" id="A0A317PKC6"/>
<keyword evidence="1" id="KW-0472">Membrane</keyword>
<protein>
    <submittedName>
        <fullName evidence="2">Uncharacterized protein UPF0093</fullName>
    </submittedName>
</protein>
<accession>A0A317PKC6</accession>
<feature type="transmembrane region" description="Helical" evidence="1">
    <location>
        <begin position="107"/>
        <end position="126"/>
    </location>
</feature>
<comment type="caution">
    <text evidence="2">The sequence shown here is derived from an EMBL/GenBank/DDBJ whole genome shotgun (WGS) entry which is preliminary data.</text>
</comment>
<proteinExistence type="predicted"/>
<reference evidence="2 3" key="1">
    <citation type="submission" date="2018-05" db="EMBL/GenBank/DDBJ databases">
        <title>Genomic Encyclopedia of Type Strains, Phase IV (KMG-IV): sequencing the most valuable type-strain genomes for metagenomic binning, comparative biology and taxonomic classification.</title>
        <authorList>
            <person name="Goeker M."/>
        </authorList>
    </citation>
    <scope>NUCLEOTIDE SEQUENCE [LARGE SCALE GENOMIC DNA]</scope>
    <source>
        <strain evidence="2 3">DSM 16791</strain>
    </source>
</reference>